<reference evidence="1 2" key="1">
    <citation type="submission" date="2022-10" db="EMBL/GenBank/DDBJ databases">
        <title>Comparative genomic analysis of Cohnella hashimotonis sp. nov., isolated from the International Space Station.</title>
        <authorList>
            <person name="Simpson A."/>
            <person name="Venkateswaran K."/>
        </authorList>
    </citation>
    <scope>NUCLEOTIDE SEQUENCE [LARGE SCALE GENOMIC DNA]</scope>
    <source>
        <strain evidence="1 2">DSM 18997</strain>
    </source>
</reference>
<comment type="caution">
    <text evidence="1">The sequence shown here is derived from an EMBL/GenBank/DDBJ whole genome shotgun (WGS) entry which is preliminary data.</text>
</comment>
<dbReference type="Proteomes" id="UP001153387">
    <property type="component" value="Unassembled WGS sequence"/>
</dbReference>
<sequence length="44" mass="5013">MAVVLFILILVFGVPVIGKMNKRIAQLEERVRELEGKNNINIPH</sequence>
<dbReference type="RefSeq" id="WP_277566046.1">
    <property type="nucleotide sequence ID" value="NZ_JAPDHZ010000003.1"/>
</dbReference>
<name>A0A9X4QMN2_9BACL</name>
<dbReference type="EMBL" id="JAPDHZ010000003">
    <property type="protein sequence ID" value="MDG0792229.1"/>
    <property type="molecule type" value="Genomic_DNA"/>
</dbReference>
<dbReference type="AlphaFoldDB" id="A0A9X4QMN2"/>
<gene>
    <name evidence="1" type="ORF">OMP38_16165</name>
</gene>
<keyword evidence="2" id="KW-1185">Reference proteome</keyword>
<organism evidence="1 2">
    <name type="scientific">Cohnella ginsengisoli</name>
    <dbReference type="NCBI Taxonomy" id="425004"/>
    <lineage>
        <taxon>Bacteria</taxon>
        <taxon>Bacillati</taxon>
        <taxon>Bacillota</taxon>
        <taxon>Bacilli</taxon>
        <taxon>Bacillales</taxon>
        <taxon>Paenibacillaceae</taxon>
        <taxon>Cohnella</taxon>
    </lineage>
</organism>
<protein>
    <submittedName>
        <fullName evidence="1">Uncharacterized protein</fullName>
    </submittedName>
</protein>
<accession>A0A9X4QMN2</accession>
<evidence type="ECO:0000313" key="2">
    <source>
        <dbReference type="Proteomes" id="UP001153387"/>
    </source>
</evidence>
<proteinExistence type="predicted"/>
<evidence type="ECO:0000313" key="1">
    <source>
        <dbReference type="EMBL" id="MDG0792229.1"/>
    </source>
</evidence>